<evidence type="ECO:0000313" key="2">
    <source>
        <dbReference type="EMBL" id="SHN60984.1"/>
    </source>
</evidence>
<name>A0A1M7SRD1_9BRAD</name>
<feature type="transmembrane region" description="Helical" evidence="1">
    <location>
        <begin position="140"/>
        <end position="159"/>
    </location>
</feature>
<accession>A0A1M7SRD1</accession>
<feature type="transmembrane region" description="Helical" evidence="1">
    <location>
        <begin position="71"/>
        <end position="96"/>
    </location>
</feature>
<dbReference type="Proteomes" id="UP000184096">
    <property type="component" value="Chromosome I"/>
</dbReference>
<dbReference type="RefSeq" id="WP_156898342.1">
    <property type="nucleotide sequence ID" value="NZ_LT670849.1"/>
</dbReference>
<protein>
    <recommendedName>
        <fullName evidence="4">DUF1440 domain-containing protein</fullName>
    </recommendedName>
</protein>
<evidence type="ECO:0000313" key="3">
    <source>
        <dbReference type="Proteomes" id="UP000184096"/>
    </source>
</evidence>
<keyword evidence="3" id="KW-1185">Reference proteome</keyword>
<evidence type="ECO:0000256" key="1">
    <source>
        <dbReference type="SAM" id="Phobius"/>
    </source>
</evidence>
<organism evidence="2 3">
    <name type="scientific">Bradyrhizobium erythrophlei</name>
    <dbReference type="NCBI Taxonomy" id="1437360"/>
    <lineage>
        <taxon>Bacteria</taxon>
        <taxon>Pseudomonadati</taxon>
        <taxon>Pseudomonadota</taxon>
        <taxon>Alphaproteobacteria</taxon>
        <taxon>Hyphomicrobiales</taxon>
        <taxon>Nitrobacteraceae</taxon>
        <taxon>Bradyrhizobium</taxon>
    </lineage>
</organism>
<gene>
    <name evidence="2" type="ORF">SAMN05444170_0061</name>
</gene>
<keyword evidence="1" id="KW-0472">Membrane</keyword>
<keyword evidence="1" id="KW-1133">Transmembrane helix</keyword>
<feature type="transmembrane region" description="Helical" evidence="1">
    <location>
        <begin position="20"/>
        <end position="43"/>
    </location>
</feature>
<sequence length="167" mass="17984">MATTASATVNHGELGETVRVGLLGGLIGGVIIWIYEAIVWVGIQHLMPLAGIPRNATGLVFGKDVQDSLGAVAYLVGTGIHFFFALAWGVAFAWVWPAFARRGYEASLIGMFFAVFLWIVMHIAIAVASSSHPNYLDPNVIIGGFMSHLFYAVPLALFVKHRLAAND</sequence>
<dbReference type="OrthoDB" id="8410043at2"/>
<proteinExistence type="predicted"/>
<reference evidence="3" key="1">
    <citation type="submission" date="2016-11" db="EMBL/GenBank/DDBJ databases">
        <authorList>
            <person name="Varghese N."/>
            <person name="Submissions S."/>
        </authorList>
    </citation>
    <scope>NUCLEOTIDE SEQUENCE [LARGE SCALE GENOMIC DNA]</scope>
    <source>
        <strain evidence="3">GAS401</strain>
    </source>
</reference>
<dbReference type="EMBL" id="LT670849">
    <property type="protein sequence ID" value="SHN60984.1"/>
    <property type="molecule type" value="Genomic_DNA"/>
</dbReference>
<keyword evidence="1" id="KW-0812">Transmembrane</keyword>
<evidence type="ECO:0008006" key="4">
    <source>
        <dbReference type="Google" id="ProtNLM"/>
    </source>
</evidence>
<feature type="transmembrane region" description="Helical" evidence="1">
    <location>
        <begin position="108"/>
        <end position="128"/>
    </location>
</feature>
<dbReference type="AlphaFoldDB" id="A0A1M7SRD1"/>